<dbReference type="EMBL" id="JBHSDC010000017">
    <property type="protein sequence ID" value="MFC4232062.1"/>
    <property type="molecule type" value="Genomic_DNA"/>
</dbReference>
<protein>
    <submittedName>
        <fullName evidence="1">SRPBCC family protein</fullName>
    </submittedName>
</protein>
<dbReference type="Pfam" id="PF10604">
    <property type="entry name" value="Polyketide_cyc2"/>
    <property type="match status" value="1"/>
</dbReference>
<comment type="caution">
    <text evidence="1">The sequence shown here is derived from an EMBL/GenBank/DDBJ whole genome shotgun (WGS) entry which is preliminary data.</text>
</comment>
<dbReference type="InterPro" id="IPR023393">
    <property type="entry name" value="START-like_dom_sf"/>
</dbReference>
<proteinExistence type="predicted"/>
<evidence type="ECO:0000313" key="1">
    <source>
        <dbReference type="EMBL" id="MFC4232062.1"/>
    </source>
</evidence>
<gene>
    <name evidence="1" type="ORF">ACFOW1_09175</name>
</gene>
<keyword evidence="2" id="KW-1185">Reference proteome</keyword>
<sequence>MKSINKNAPVTCSKTIIINADINKVWNVLTNINDWHLWQTDISKSIIIGELQANTNFVWKTGGANIKSTLHTVVPNKQFGWTGKTFGMFAIHNWTISEQNNGTTTVLVEESMEGLLATLFKRAFNKSLENGMEKWLHLLKQTCELSN</sequence>
<dbReference type="Proteomes" id="UP001595906">
    <property type="component" value="Unassembled WGS sequence"/>
</dbReference>
<dbReference type="InterPro" id="IPR019587">
    <property type="entry name" value="Polyketide_cyclase/dehydratase"/>
</dbReference>
<dbReference type="RefSeq" id="WP_379013766.1">
    <property type="nucleotide sequence ID" value="NZ_JBHSDC010000017.1"/>
</dbReference>
<name>A0ABV8PVP2_9BACT</name>
<reference evidence="2" key="1">
    <citation type="journal article" date="2019" name="Int. J. Syst. Evol. Microbiol.">
        <title>The Global Catalogue of Microorganisms (GCM) 10K type strain sequencing project: providing services to taxonomists for standard genome sequencing and annotation.</title>
        <authorList>
            <consortium name="The Broad Institute Genomics Platform"/>
            <consortium name="The Broad Institute Genome Sequencing Center for Infectious Disease"/>
            <person name="Wu L."/>
            <person name="Ma J."/>
        </authorList>
    </citation>
    <scope>NUCLEOTIDE SEQUENCE [LARGE SCALE GENOMIC DNA]</scope>
    <source>
        <strain evidence="2">CECT 8010</strain>
    </source>
</reference>
<organism evidence="1 2">
    <name type="scientific">Parasediminibacterium paludis</name>
    <dbReference type="NCBI Taxonomy" id="908966"/>
    <lineage>
        <taxon>Bacteria</taxon>
        <taxon>Pseudomonadati</taxon>
        <taxon>Bacteroidota</taxon>
        <taxon>Chitinophagia</taxon>
        <taxon>Chitinophagales</taxon>
        <taxon>Chitinophagaceae</taxon>
        <taxon>Parasediminibacterium</taxon>
    </lineage>
</organism>
<evidence type="ECO:0000313" key="2">
    <source>
        <dbReference type="Proteomes" id="UP001595906"/>
    </source>
</evidence>
<dbReference type="SUPFAM" id="SSF55961">
    <property type="entry name" value="Bet v1-like"/>
    <property type="match status" value="1"/>
</dbReference>
<dbReference type="Gene3D" id="3.30.530.20">
    <property type="match status" value="1"/>
</dbReference>
<accession>A0ABV8PVP2</accession>